<evidence type="ECO:0000256" key="1">
    <source>
        <dbReference type="ARBA" id="ARBA00022553"/>
    </source>
</evidence>
<dbReference type="AlphaFoldDB" id="A0A0M7BE33"/>
<dbReference type="OrthoDB" id="582170at2"/>
<keyword evidence="1 2" id="KW-0597">Phosphoprotein</keyword>
<dbReference type="Pfam" id="PF00072">
    <property type="entry name" value="Response_reg"/>
    <property type="match status" value="1"/>
</dbReference>
<evidence type="ECO:0000313" key="5">
    <source>
        <dbReference type="Proteomes" id="UP000049455"/>
    </source>
</evidence>
<dbReference type="Proteomes" id="UP000049455">
    <property type="component" value="Unassembled WGS sequence"/>
</dbReference>
<proteinExistence type="predicted"/>
<name>A0A0M7BE33_9RHOB</name>
<protein>
    <submittedName>
        <fullName evidence="4">Putative transcriptional regulatory protein pdtaR</fullName>
    </submittedName>
</protein>
<organism evidence="4 5">
    <name type="scientific">Jannaschia seosinensis</name>
    <dbReference type="NCBI Taxonomy" id="313367"/>
    <lineage>
        <taxon>Bacteria</taxon>
        <taxon>Pseudomonadati</taxon>
        <taxon>Pseudomonadota</taxon>
        <taxon>Alphaproteobacteria</taxon>
        <taxon>Rhodobacterales</taxon>
        <taxon>Roseobacteraceae</taxon>
        <taxon>Jannaschia</taxon>
    </lineage>
</organism>
<reference evidence="4 5" key="1">
    <citation type="submission" date="2015-09" db="EMBL/GenBank/DDBJ databases">
        <authorList>
            <person name="Jackson K.R."/>
            <person name="Lunt B.L."/>
            <person name="Fisher J.N.B."/>
            <person name="Gardner A.V."/>
            <person name="Bailey M.E."/>
            <person name="Deus L.M."/>
            <person name="Earl A.S."/>
            <person name="Gibby P.D."/>
            <person name="Hartmann K.A."/>
            <person name="Liu J.E."/>
            <person name="Manci A.M."/>
            <person name="Nielsen D.A."/>
            <person name="Solomon M.B."/>
            <person name="Breakwell D.P."/>
            <person name="Burnett S.H."/>
            <person name="Grose J.H."/>
        </authorList>
    </citation>
    <scope>NUCLEOTIDE SEQUENCE [LARGE SCALE GENOMIC DNA]</scope>
    <source>
        <strain evidence="4 5">CECT 7799</strain>
    </source>
</reference>
<dbReference type="GO" id="GO:0000160">
    <property type="term" value="P:phosphorelay signal transduction system"/>
    <property type="evidence" value="ECO:0007669"/>
    <property type="project" value="InterPro"/>
</dbReference>
<dbReference type="STRING" id="313367.JSE7799_02283"/>
<dbReference type="InterPro" id="IPR050595">
    <property type="entry name" value="Bact_response_regulator"/>
</dbReference>
<accession>A0A0M7BE33</accession>
<evidence type="ECO:0000259" key="3">
    <source>
        <dbReference type="PROSITE" id="PS50110"/>
    </source>
</evidence>
<feature type="domain" description="Response regulatory" evidence="3">
    <location>
        <begin position="5"/>
        <end position="118"/>
    </location>
</feature>
<feature type="modified residue" description="4-aspartylphosphate" evidence="2">
    <location>
        <position position="55"/>
    </location>
</feature>
<gene>
    <name evidence="4" type="primary">pdtaR_2</name>
    <name evidence="4" type="ORF">JSE7799_02283</name>
</gene>
<keyword evidence="5" id="KW-1185">Reference proteome</keyword>
<dbReference type="SMART" id="SM00448">
    <property type="entry name" value="REC"/>
    <property type="match status" value="1"/>
</dbReference>
<dbReference type="SUPFAM" id="SSF52172">
    <property type="entry name" value="CheY-like"/>
    <property type="match status" value="1"/>
</dbReference>
<dbReference type="InterPro" id="IPR011006">
    <property type="entry name" value="CheY-like_superfamily"/>
</dbReference>
<evidence type="ECO:0000313" key="4">
    <source>
        <dbReference type="EMBL" id="CUH39556.1"/>
    </source>
</evidence>
<dbReference type="PROSITE" id="PS50110">
    <property type="entry name" value="RESPONSE_REGULATORY"/>
    <property type="match status" value="1"/>
</dbReference>
<dbReference type="EMBL" id="CYPR01000157">
    <property type="protein sequence ID" value="CUH39556.1"/>
    <property type="molecule type" value="Genomic_DNA"/>
</dbReference>
<dbReference type="RefSeq" id="WP_055663724.1">
    <property type="nucleotide sequence ID" value="NZ_CYPR01000157.1"/>
</dbReference>
<sequence>MTEGEILVLEDEMLIAMDIEATLRDAGYENLRVCSSASDARAYLDEHTPVVAVLDVNLGRGETSFDIARELHARGCPLLFMSGYTASTVQLPAELDDARRLSKPFADRDLLAALSEVVPS</sequence>
<evidence type="ECO:0000256" key="2">
    <source>
        <dbReference type="PROSITE-ProRule" id="PRU00169"/>
    </source>
</evidence>
<dbReference type="Gene3D" id="3.40.50.2300">
    <property type="match status" value="1"/>
</dbReference>
<dbReference type="PANTHER" id="PTHR44591">
    <property type="entry name" value="STRESS RESPONSE REGULATOR PROTEIN 1"/>
    <property type="match status" value="1"/>
</dbReference>
<dbReference type="InterPro" id="IPR001789">
    <property type="entry name" value="Sig_transdc_resp-reg_receiver"/>
</dbReference>
<dbReference type="PANTHER" id="PTHR44591:SF24">
    <property type="entry name" value="PROTEIN-GLUTAMATE METHYLESTERASE_PROTEIN-GLUTAMINE GLUTAMINASE 1"/>
    <property type="match status" value="1"/>
</dbReference>